<comment type="pathway">
    <text evidence="13">Carbohydrate metabolism; D-ribose degradation; D-ribose 5-phosphate from beta-D-ribopyranose: step 2/2.</text>
</comment>
<feature type="binding site" evidence="13">
    <location>
        <begin position="10"/>
        <end position="12"/>
    </location>
    <ligand>
        <name>substrate</name>
    </ligand>
</feature>
<dbReference type="GO" id="GO:0004747">
    <property type="term" value="F:ribokinase activity"/>
    <property type="evidence" value="ECO:0007669"/>
    <property type="project" value="UniProtKB-UniRule"/>
</dbReference>
<proteinExistence type="inferred from homology"/>
<feature type="binding site" evidence="13">
    <location>
        <position position="275"/>
    </location>
    <ligand>
        <name>ATP</name>
        <dbReference type="ChEBI" id="CHEBI:30616"/>
    </ligand>
</feature>
<dbReference type="InterPro" id="IPR029056">
    <property type="entry name" value="Ribokinase-like"/>
</dbReference>
<dbReference type="GO" id="GO:0046872">
    <property type="term" value="F:metal ion binding"/>
    <property type="evidence" value="ECO:0007669"/>
    <property type="project" value="UniProtKB-KW"/>
</dbReference>
<dbReference type="CDD" id="cd01174">
    <property type="entry name" value="ribokinase"/>
    <property type="match status" value="1"/>
</dbReference>
<evidence type="ECO:0000256" key="1">
    <source>
        <dbReference type="ARBA" id="ARBA00005380"/>
    </source>
</evidence>
<dbReference type="HAMAP" id="MF_01987">
    <property type="entry name" value="Ribokinase"/>
    <property type="match status" value="1"/>
</dbReference>
<dbReference type="GO" id="GO:0019303">
    <property type="term" value="P:D-ribose catabolic process"/>
    <property type="evidence" value="ECO:0007669"/>
    <property type="project" value="UniProtKB-UniRule"/>
</dbReference>
<keyword evidence="11 13" id="KW-0630">Potassium</keyword>
<feature type="binding site" evidence="13">
    <location>
        <begin position="38"/>
        <end position="42"/>
    </location>
    <ligand>
        <name>substrate</name>
    </ligand>
</feature>
<keyword evidence="7 13" id="KW-0547">Nucleotide-binding</keyword>
<evidence type="ECO:0000256" key="2">
    <source>
        <dbReference type="ARBA" id="ARBA00012035"/>
    </source>
</evidence>
<evidence type="ECO:0000256" key="12">
    <source>
        <dbReference type="ARBA" id="ARBA00023277"/>
    </source>
</evidence>
<keyword evidence="4 13" id="KW-0963">Cytoplasm</keyword>
<keyword evidence="12 13" id="KW-0119">Carbohydrate metabolism</keyword>
<feature type="binding site" evidence="13">
    <location>
        <position position="139"/>
    </location>
    <ligand>
        <name>substrate</name>
    </ligand>
</feature>
<evidence type="ECO:0000256" key="6">
    <source>
        <dbReference type="ARBA" id="ARBA00022723"/>
    </source>
</evidence>
<sequence>MSVLVLGSINMDLVAVAPRFPRPGETLRGHRFFTAPGGKGANQAVAAARLQVPTRMIGRVGNDVFGPALRQALAEAGVDVEGVVIDPEASSGTALIVVEEGGQNAIVVIPGANGRVGAAELARLERWLPEARVLLVQLEVPLEAVVRAVEQAARAGVTVILNPAPAMALPEEIYPWCTWLTPNEVEAEGLVGFSLDDARAIEEAARILVAKGCAHVVITLGERGCVYADRQEVRWVPAYRVPVVDTVAAGDAFNGALAAALWEGRSVAEALRWANAAGALSVTRYGAQPSMPHREELLAFLTQNPPPDRELPP</sequence>
<feature type="binding site" evidence="13">
    <location>
        <position position="281"/>
    </location>
    <ligand>
        <name>K(+)</name>
        <dbReference type="ChEBI" id="CHEBI:29103"/>
    </ligand>
</feature>
<comment type="caution">
    <text evidence="15">The sequence shown here is derived from an EMBL/GenBank/DDBJ whole genome shotgun (WGS) entry which is preliminary data.</text>
</comment>
<comment type="similarity">
    <text evidence="1">Belongs to the carbohydrate kinase pfkB family.</text>
</comment>
<feature type="binding site" evidence="13">
    <location>
        <position position="290"/>
    </location>
    <ligand>
        <name>K(+)</name>
        <dbReference type="ChEBI" id="CHEBI:29103"/>
    </ligand>
</feature>
<feature type="binding site" evidence="13">
    <location>
        <position position="284"/>
    </location>
    <ligand>
        <name>K(+)</name>
        <dbReference type="ChEBI" id="CHEBI:29103"/>
    </ligand>
</feature>
<feature type="binding site" evidence="13">
    <location>
        <position position="245"/>
    </location>
    <ligand>
        <name>K(+)</name>
        <dbReference type="ChEBI" id="CHEBI:29103"/>
    </ligand>
</feature>
<evidence type="ECO:0000259" key="14">
    <source>
        <dbReference type="Pfam" id="PF00294"/>
    </source>
</evidence>
<evidence type="ECO:0000256" key="9">
    <source>
        <dbReference type="ARBA" id="ARBA00022840"/>
    </source>
</evidence>
<evidence type="ECO:0000256" key="4">
    <source>
        <dbReference type="ARBA" id="ARBA00022490"/>
    </source>
</evidence>
<dbReference type="UniPathway" id="UPA00916">
    <property type="reaction ID" value="UER00889"/>
</dbReference>
<feature type="binding site" evidence="13">
    <location>
        <position position="183"/>
    </location>
    <ligand>
        <name>ATP</name>
        <dbReference type="ChEBI" id="CHEBI:30616"/>
    </ligand>
</feature>
<comment type="activity regulation">
    <text evidence="13">Activated by a monovalent cation that binds near, but not in, the active site. The most likely occupant of the site in vivo is potassium. Ion binding induces a conformational change that may alter substrate affinity.</text>
</comment>
<feature type="binding site" evidence="13">
    <location>
        <position position="286"/>
    </location>
    <ligand>
        <name>K(+)</name>
        <dbReference type="ChEBI" id="CHEBI:29103"/>
    </ligand>
</feature>
<protein>
    <recommendedName>
        <fullName evidence="3 13">Ribokinase</fullName>
        <shortName evidence="13">RK</shortName>
        <ecNumber evidence="2 13">2.7.1.15</ecNumber>
    </recommendedName>
</protein>
<dbReference type="Pfam" id="PF00294">
    <property type="entry name" value="PfkB"/>
    <property type="match status" value="1"/>
</dbReference>
<gene>
    <name evidence="13 15" type="primary">rbsK</name>
    <name evidence="15" type="ORF">HRbin22_01640</name>
</gene>
<keyword evidence="6 13" id="KW-0479">Metal-binding</keyword>
<accession>A0A2H5Y7I9</accession>
<evidence type="ECO:0000256" key="7">
    <source>
        <dbReference type="ARBA" id="ARBA00022741"/>
    </source>
</evidence>
<keyword evidence="8 13" id="KW-0418">Kinase</keyword>
<dbReference type="GO" id="GO:0005524">
    <property type="term" value="F:ATP binding"/>
    <property type="evidence" value="ECO:0007669"/>
    <property type="project" value="UniProtKB-UniRule"/>
</dbReference>
<comment type="similarity">
    <text evidence="13">Belongs to the carbohydrate kinase PfkB family. Ribokinase subfamily.</text>
</comment>
<dbReference type="GO" id="GO:0005829">
    <property type="term" value="C:cytosol"/>
    <property type="evidence" value="ECO:0007669"/>
    <property type="project" value="TreeGrafter"/>
</dbReference>
<dbReference type="PANTHER" id="PTHR10584:SF166">
    <property type="entry name" value="RIBOKINASE"/>
    <property type="match status" value="1"/>
</dbReference>
<comment type="caution">
    <text evidence="13">Lacks conserved residue(s) required for the propagation of feature annotation.</text>
</comment>
<dbReference type="FunFam" id="3.40.1190.20:FF:000012">
    <property type="entry name" value="Ribokinase"/>
    <property type="match status" value="1"/>
</dbReference>
<dbReference type="InterPro" id="IPR002139">
    <property type="entry name" value="Ribo/fructo_kinase"/>
</dbReference>
<name>A0A2H5Y7I9_9CHLR</name>
<evidence type="ECO:0000256" key="10">
    <source>
        <dbReference type="ARBA" id="ARBA00022842"/>
    </source>
</evidence>
<comment type="subunit">
    <text evidence="13">Homodimer.</text>
</comment>
<feature type="active site" description="Proton acceptor" evidence="13">
    <location>
        <position position="251"/>
    </location>
</feature>
<reference evidence="16" key="1">
    <citation type="submission" date="2017-09" db="EMBL/GenBank/DDBJ databases">
        <title>Metaegenomics of thermophilic ammonia-oxidizing enrichment culture.</title>
        <authorList>
            <person name="Kato S."/>
            <person name="Suzuki K."/>
        </authorList>
    </citation>
    <scope>NUCLEOTIDE SEQUENCE [LARGE SCALE GENOMIC DNA]</scope>
</reference>
<evidence type="ECO:0000256" key="5">
    <source>
        <dbReference type="ARBA" id="ARBA00022679"/>
    </source>
</evidence>
<evidence type="ECO:0000256" key="13">
    <source>
        <dbReference type="HAMAP-Rule" id="MF_01987"/>
    </source>
</evidence>
<evidence type="ECO:0000313" key="16">
    <source>
        <dbReference type="Proteomes" id="UP000236642"/>
    </source>
</evidence>
<comment type="cofactor">
    <cofactor evidence="13">
        <name>Mg(2+)</name>
        <dbReference type="ChEBI" id="CHEBI:18420"/>
    </cofactor>
    <text evidence="13">Requires a divalent cation, most likely magnesium in vivo, as an electrophilic catalyst to aid phosphoryl group transfer. It is the chelate of the metal and the nucleotide that is the actual substrate.</text>
</comment>
<keyword evidence="10 13" id="KW-0460">Magnesium</keyword>
<keyword evidence="5 13" id="KW-0808">Transferase</keyword>
<dbReference type="AlphaFoldDB" id="A0A2H5Y7I9"/>
<dbReference type="Proteomes" id="UP000236642">
    <property type="component" value="Unassembled WGS sequence"/>
</dbReference>
<feature type="binding site" evidence="13">
    <location>
        <begin position="250"/>
        <end position="251"/>
    </location>
    <ligand>
        <name>ATP</name>
        <dbReference type="ChEBI" id="CHEBI:30616"/>
    </ligand>
</feature>
<feature type="domain" description="Carbohydrate kinase PfkB" evidence="14">
    <location>
        <begin position="2"/>
        <end position="293"/>
    </location>
</feature>
<evidence type="ECO:0000313" key="15">
    <source>
        <dbReference type="EMBL" id="GBD09389.1"/>
    </source>
</evidence>
<dbReference type="InterPro" id="IPR011611">
    <property type="entry name" value="PfkB_dom"/>
</dbReference>
<evidence type="ECO:0000256" key="8">
    <source>
        <dbReference type="ARBA" id="ARBA00022777"/>
    </source>
</evidence>
<feature type="binding site" evidence="13">
    <location>
        <position position="247"/>
    </location>
    <ligand>
        <name>K(+)</name>
        <dbReference type="ChEBI" id="CHEBI:29103"/>
    </ligand>
</feature>
<dbReference type="PRINTS" id="PR00990">
    <property type="entry name" value="RIBOKINASE"/>
</dbReference>
<dbReference type="NCBIfam" id="TIGR02152">
    <property type="entry name" value="D_ribokin_bact"/>
    <property type="match status" value="1"/>
</dbReference>
<dbReference type="PROSITE" id="PS00584">
    <property type="entry name" value="PFKB_KINASES_2"/>
    <property type="match status" value="1"/>
</dbReference>
<feature type="binding site" evidence="13">
    <location>
        <position position="251"/>
    </location>
    <ligand>
        <name>substrate</name>
    </ligand>
</feature>
<dbReference type="InterPro" id="IPR011877">
    <property type="entry name" value="Ribokinase"/>
</dbReference>
<dbReference type="PANTHER" id="PTHR10584">
    <property type="entry name" value="SUGAR KINASE"/>
    <property type="match status" value="1"/>
</dbReference>
<dbReference type="SUPFAM" id="SSF53613">
    <property type="entry name" value="Ribokinase-like"/>
    <property type="match status" value="1"/>
</dbReference>
<evidence type="ECO:0000256" key="11">
    <source>
        <dbReference type="ARBA" id="ARBA00022958"/>
    </source>
</evidence>
<comment type="subcellular location">
    <subcellularLocation>
        <location evidence="13">Cytoplasm</location>
    </subcellularLocation>
</comment>
<comment type="catalytic activity">
    <reaction evidence="13">
        <text>D-ribose + ATP = D-ribose 5-phosphate + ADP + H(+)</text>
        <dbReference type="Rhea" id="RHEA:13697"/>
        <dbReference type="ChEBI" id="CHEBI:15378"/>
        <dbReference type="ChEBI" id="CHEBI:30616"/>
        <dbReference type="ChEBI" id="CHEBI:47013"/>
        <dbReference type="ChEBI" id="CHEBI:78346"/>
        <dbReference type="ChEBI" id="CHEBI:456216"/>
        <dbReference type="EC" id="2.7.1.15"/>
    </reaction>
</comment>
<dbReference type="EC" id="2.7.1.15" evidence="2 13"/>
<comment type="function">
    <text evidence="13">Catalyzes the phosphorylation of ribose at O-5 in a reaction requiring ATP and magnesium. The resulting D-ribose-5-phosphate can then be used either for sythesis of nucleotides, histidine, and tryptophan, or as a component of the pentose phosphate pathway.</text>
</comment>
<keyword evidence="9 13" id="KW-0067">ATP-binding</keyword>
<feature type="binding site" evidence="13">
    <location>
        <begin position="219"/>
        <end position="224"/>
    </location>
    <ligand>
        <name>ATP</name>
        <dbReference type="ChEBI" id="CHEBI:30616"/>
    </ligand>
</feature>
<organism evidence="15 16">
    <name type="scientific">Candidatus Thermoflexus japonica</name>
    <dbReference type="NCBI Taxonomy" id="2035417"/>
    <lineage>
        <taxon>Bacteria</taxon>
        <taxon>Bacillati</taxon>
        <taxon>Chloroflexota</taxon>
        <taxon>Thermoflexia</taxon>
        <taxon>Thermoflexales</taxon>
        <taxon>Thermoflexaceae</taxon>
        <taxon>Thermoflexus</taxon>
    </lineage>
</organism>
<dbReference type="EMBL" id="BEHY01000039">
    <property type="protein sequence ID" value="GBD09389.1"/>
    <property type="molecule type" value="Genomic_DNA"/>
</dbReference>
<dbReference type="Gene3D" id="3.40.1190.20">
    <property type="match status" value="1"/>
</dbReference>
<evidence type="ECO:0000256" key="3">
    <source>
        <dbReference type="ARBA" id="ARBA00016943"/>
    </source>
</evidence>
<dbReference type="InterPro" id="IPR002173">
    <property type="entry name" value="Carboh/pur_kinase_PfkB_CS"/>
</dbReference>